<comment type="subcellular location">
    <subcellularLocation>
        <location evidence="1">Cytoplasm</location>
        <location evidence="1">Cytosol</location>
    </subcellularLocation>
</comment>
<feature type="region of interest" description="Disordered" evidence="10">
    <location>
        <begin position="483"/>
        <end position="522"/>
    </location>
</feature>
<evidence type="ECO:0000259" key="12">
    <source>
        <dbReference type="Pfam" id="PF25084"/>
    </source>
</evidence>
<reference evidence="13" key="1">
    <citation type="submission" date="2018-04" db="EMBL/GenBank/DDBJ databases">
        <title>Whole genome sequencing of Hypsizygus marmoreus.</title>
        <authorList>
            <person name="Choi I.-G."/>
            <person name="Min B."/>
            <person name="Kim J.-G."/>
            <person name="Kim S."/>
            <person name="Oh Y.-L."/>
            <person name="Kong W.-S."/>
            <person name="Park H."/>
            <person name="Jeong J."/>
            <person name="Song E.-S."/>
        </authorList>
    </citation>
    <scope>NUCLEOTIDE SEQUENCE [LARGE SCALE GENOMIC DNA]</scope>
    <source>
        <strain evidence="13">51987-8</strain>
    </source>
</reference>
<keyword evidence="4 13" id="KW-0396">Initiation factor</keyword>
<keyword evidence="3" id="KW-0963">Cytoplasm</keyword>
<dbReference type="InterPro" id="IPR051960">
    <property type="entry name" value="eIF2B_gamma"/>
</dbReference>
<comment type="similarity">
    <text evidence="2">Belongs to the eIF-2B gamma/epsilon subunits family.</text>
</comment>
<evidence type="ECO:0000256" key="3">
    <source>
        <dbReference type="ARBA" id="ARBA00022490"/>
    </source>
</evidence>
<sequence>MDIERSSVDLVKREFLAVLLAGFGNELLPLTSDHGDEPCPKALLPVVNKPMIDYVLNWIEQSGIRDVLLICPAIHRPTLYHHIHSGTSVAPSSLNIDLQTYDESQDTSVGTCTLLRHFSSRIPEDFVLVPCDFIPPPSLPLSLLLDKFRVDAIFDGSIATTCWFAAHRPEKGSFPDEWGPSPPPVPIVWDEPTGTLLHIDTPDDLDRNPEEIELRMALLSRYPRTKLSSSFQDSHVYVCRRSVLDVLHEKRHFDSIREEFVPWLLKVHYQRTKREKYARFLNPITNTTSQTLALKHSTMLSRHQNNVSHDSIGLHTKDPSVSGPTSPMEADGDYGDSNSFRVGVIIHRADAGFAIRVNTIPSFLEMNRRLLSQTTYSLPTDPKNRSLIDQKAQISSDTMIGDSTQVSERTTIKKSVIGRHCVIGKMVKIVGCVLLDHCVIEDGAKLDGCILGKNTKVGAKAELSRCVTQAGYEVSAGESVKGEKLDISDWTANPEDGDDEGSDEETGEGTDDDDDDGDDESD</sequence>
<evidence type="ECO:0000259" key="11">
    <source>
        <dbReference type="Pfam" id="PF00483"/>
    </source>
</evidence>
<keyword evidence="14" id="KW-1185">Reference proteome</keyword>
<feature type="domain" description="Nucleotidyl transferase" evidence="11">
    <location>
        <begin position="18"/>
        <end position="102"/>
    </location>
</feature>
<accession>A0A369J8U7</accession>
<dbReference type="FunCoup" id="A0A369J8U7">
    <property type="interactions" value="363"/>
</dbReference>
<dbReference type="Proteomes" id="UP000076154">
    <property type="component" value="Unassembled WGS sequence"/>
</dbReference>
<dbReference type="GO" id="GO:0005085">
    <property type="term" value="F:guanyl-nucleotide exchange factor activity"/>
    <property type="evidence" value="ECO:0007669"/>
    <property type="project" value="TreeGrafter"/>
</dbReference>
<dbReference type="InterPro" id="IPR056764">
    <property type="entry name" value="LbH_EIF2B3/5"/>
</dbReference>
<dbReference type="CDD" id="cd04652">
    <property type="entry name" value="LbH_eIF2B_gamma_C"/>
    <property type="match status" value="1"/>
</dbReference>
<dbReference type="GO" id="GO:0005851">
    <property type="term" value="C:eukaryotic translation initiation factor 2B complex"/>
    <property type="evidence" value="ECO:0007669"/>
    <property type="project" value="TreeGrafter"/>
</dbReference>
<evidence type="ECO:0000256" key="4">
    <source>
        <dbReference type="ARBA" id="ARBA00022540"/>
    </source>
</evidence>
<dbReference type="InterPro" id="IPR029044">
    <property type="entry name" value="Nucleotide-diphossugar_trans"/>
</dbReference>
<evidence type="ECO:0000256" key="7">
    <source>
        <dbReference type="ARBA" id="ARBA00044229"/>
    </source>
</evidence>
<dbReference type="STRING" id="39966.A0A369J8U7"/>
<comment type="subunit">
    <text evidence="9">Component of the translation initiation factor 2B (eIF2B) complex which is a heterodecamer of two sets of five different subunits: alpha, beta, gamma, delta and epsilon. Subunits alpha, beta and delta comprise a regulatory subcomplex and subunits epsilon and gamma comprise a catalytic subcomplex. Within the complex, the hexameric regulatory complex resides at the center, with the two heterodimeric catalytic subcomplexes bound on opposite sides.</text>
</comment>
<dbReference type="InParanoid" id="A0A369J8U7"/>
<dbReference type="GO" id="GO:0005829">
    <property type="term" value="C:cytosol"/>
    <property type="evidence" value="ECO:0007669"/>
    <property type="project" value="UniProtKB-SubCell"/>
</dbReference>
<dbReference type="GO" id="GO:0002183">
    <property type="term" value="P:cytoplasmic translational initiation"/>
    <property type="evidence" value="ECO:0007669"/>
    <property type="project" value="TreeGrafter"/>
</dbReference>
<dbReference type="Pfam" id="PF25084">
    <property type="entry name" value="LbH_EIF2B"/>
    <property type="match status" value="1"/>
</dbReference>
<feature type="compositionally biased region" description="Acidic residues" evidence="10">
    <location>
        <begin position="495"/>
        <end position="522"/>
    </location>
</feature>
<dbReference type="OrthoDB" id="1733332at2759"/>
<dbReference type="AlphaFoldDB" id="A0A369J8U7"/>
<organism evidence="13 14">
    <name type="scientific">Hypsizygus marmoreus</name>
    <name type="common">White beech mushroom</name>
    <name type="synonym">Agaricus marmoreus</name>
    <dbReference type="NCBI Taxonomy" id="39966"/>
    <lineage>
        <taxon>Eukaryota</taxon>
        <taxon>Fungi</taxon>
        <taxon>Dikarya</taxon>
        <taxon>Basidiomycota</taxon>
        <taxon>Agaricomycotina</taxon>
        <taxon>Agaricomycetes</taxon>
        <taxon>Agaricomycetidae</taxon>
        <taxon>Agaricales</taxon>
        <taxon>Tricholomatineae</taxon>
        <taxon>Lyophyllaceae</taxon>
        <taxon>Hypsizygus</taxon>
    </lineage>
</organism>
<evidence type="ECO:0000256" key="2">
    <source>
        <dbReference type="ARBA" id="ARBA00007878"/>
    </source>
</evidence>
<dbReference type="PANTHER" id="PTHR45989">
    <property type="entry name" value="TRANSLATION INITIATION FACTOR EIF-2B SUBUNIT GAMMA"/>
    <property type="match status" value="1"/>
</dbReference>
<gene>
    <name evidence="13" type="primary">tif223</name>
    <name evidence="13" type="ORF">Hypma_002691</name>
</gene>
<evidence type="ECO:0000256" key="6">
    <source>
        <dbReference type="ARBA" id="ARBA00044196"/>
    </source>
</evidence>
<proteinExistence type="inferred from homology"/>
<dbReference type="Gene3D" id="2.160.10.10">
    <property type="entry name" value="Hexapeptide repeat proteins"/>
    <property type="match status" value="1"/>
</dbReference>
<name>A0A369J8U7_HYPMA</name>
<dbReference type="Pfam" id="PF00483">
    <property type="entry name" value="NTP_transferase"/>
    <property type="match status" value="1"/>
</dbReference>
<protein>
    <recommendedName>
        <fullName evidence="6">Translation initiation factor eIF2B subunit gamma</fullName>
    </recommendedName>
    <alternativeName>
        <fullName evidence="7">eIF2B GDP-GTP exchange factor subunit gamma</fullName>
    </alternativeName>
</protein>
<evidence type="ECO:0000256" key="9">
    <source>
        <dbReference type="ARBA" id="ARBA00046432"/>
    </source>
</evidence>
<dbReference type="SUPFAM" id="SSF53448">
    <property type="entry name" value="Nucleotide-diphospho-sugar transferases"/>
    <property type="match status" value="1"/>
</dbReference>
<feature type="domain" description="EIF2B subunit epsilon/gamma LbH" evidence="12">
    <location>
        <begin position="388"/>
        <end position="474"/>
    </location>
</feature>
<comment type="function">
    <text evidence="8">Acts as a component of the translation initiation factor 2B (eIF2B) complex, which catalyzes the exchange of GDP for GTP on the eukaryotic initiation factor 2 (eIF2) complex gamma subunit. Its guanine nucleotide exchange factor activity is repressed when bound to eIF2 complex phosphorylated on the alpha subunit, thereby limiting the amount of methionyl-initiator methionine tRNA available to the ribosome and consequently global translation is repressed.</text>
</comment>
<evidence type="ECO:0000256" key="10">
    <source>
        <dbReference type="SAM" id="MobiDB-lite"/>
    </source>
</evidence>
<comment type="caution">
    <text evidence="13">The sequence shown here is derived from an EMBL/GenBank/DDBJ whole genome shotgun (WGS) entry which is preliminary data.</text>
</comment>
<dbReference type="EMBL" id="LUEZ02000122">
    <property type="protein sequence ID" value="RDB16855.1"/>
    <property type="molecule type" value="Genomic_DNA"/>
</dbReference>
<evidence type="ECO:0000256" key="1">
    <source>
        <dbReference type="ARBA" id="ARBA00004514"/>
    </source>
</evidence>
<evidence type="ECO:0000256" key="5">
    <source>
        <dbReference type="ARBA" id="ARBA00022917"/>
    </source>
</evidence>
<evidence type="ECO:0000256" key="8">
    <source>
        <dbReference type="ARBA" id="ARBA00045373"/>
    </source>
</evidence>
<dbReference type="GO" id="GO:0003743">
    <property type="term" value="F:translation initiation factor activity"/>
    <property type="evidence" value="ECO:0007669"/>
    <property type="project" value="UniProtKB-KW"/>
</dbReference>
<evidence type="ECO:0000313" key="14">
    <source>
        <dbReference type="Proteomes" id="UP000076154"/>
    </source>
</evidence>
<dbReference type="Gene3D" id="3.90.550.10">
    <property type="entry name" value="Spore Coat Polysaccharide Biosynthesis Protein SpsA, Chain A"/>
    <property type="match status" value="1"/>
</dbReference>
<keyword evidence="5" id="KW-0648">Protein biosynthesis</keyword>
<dbReference type="InterPro" id="IPR005835">
    <property type="entry name" value="NTP_transferase_dom"/>
</dbReference>
<evidence type="ECO:0000313" key="13">
    <source>
        <dbReference type="EMBL" id="RDB16855.1"/>
    </source>
</evidence>
<dbReference type="PANTHER" id="PTHR45989:SF1">
    <property type="entry name" value="TRANSLATION INITIATION FACTOR EIF-2B SUBUNIT GAMMA"/>
    <property type="match status" value="1"/>
</dbReference>
<feature type="region of interest" description="Disordered" evidence="10">
    <location>
        <begin position="309"/>
        <end position="329"/>
    </location>
</feature>